<organism evidence="2 3">
    <name type="scientific">Marinagarivorans cellulosilyticus</name>
    <dbReference type="NCBI Taxonomy" id="2721545"/>
    <lineage>
        <taxon>Bacteria</taxon>
        <taxon>Pseudomonadati</taxon>
        <taxon>Pseudomonadota</taxon>
        <taxon>Gammaproteobacteria</taxon>
        <taxon>Cellvibrionales</taxon>
        <taxon>Cellvibrionaceae</taxon>
        <taxon>Marinagarivorans</taxon>
    </lineage>
</organism>
<dbReference type="RefSeq" id="WP_236985203.1">
    <property type="nucleotide sequence ID" value="NZ_AP023086.1"/>
</dbReference>
<dbReference type="PANTHER" id="PTHR12461">
    <property type="entry name" value="HYPOXIA-INDUCIBLE FACTOR 1 ALPHA INHIBITOR-RELATED"/>
    <property type="match status" value="1"/>
</dbReference>
<gene>
    <name evidence="2" type="ORF">MARGE09_P4105</name>
</gene>
<dbReference type="InterPro" id="IPR041667">
    <property type="entry name" value="Cupin_8"/>
</dbReference>
<sequence>MLDIKRKTKVVHGINPSTIPTEIIQLNEPVIIKQLVKDWPLVKASRKSDRAVIDYLNRFYNGRPTVVCKLKPEAKGRLFYDDSLSQLDYSSYRGRIDETLEAIYQGFQEDCPHDYYIASNIISTHLPRLRDENDIQVPRQVDDGVDPETVSIWLGSSTVASCHYDALDNIACCVAGKRRFTLFPPDQIDNLYPGPLEPTPGGQVVSLVDFDNPDFEQFPKFRDAINTAQVAELEPGDALFLPSMWWHHVQSLAPFNVLVNYWWNDAPRYMTSGMNALYAAMLGIRDKPKHEREAWKHVFDYYIFNGANNATSQIPSEAQGLLGNLDELSARKLRALLINKLNR</sequence>
<dbReference type="InterPro" id="IPR003347">
    <property type="entry name" value="JmjC_dom"/>
</dbReference>
<dbReference type="SUPFAM" id="SSF51197">
    <property type="entry name" value="Clavaminate synthase-like"/>
    <property type="match status" value="1"/>
</dbReference>
<evidence type="ECO:0000313" key="2">
    <source>
        <dbReference type="EMBL" id="BCD99903.1"/>
    </source>
</evidence>
<evidence type="ECO:0000259" key="1">
    <source>
        <dbReference type="PROSITE" id="PS51184"/>
    </source>
</evidence>
<name>A0AAN2BM84_9GAMM</name>
<accession>A0AAN2BM84</accession>
<dbReference type="PROSITE" id="PS51184">
    <property type="entry name" value="JMJC"/>
    <property type="match status" value="1"/>
</dbReference>
<evidence type="ECO:0000313" key="3">
    <source>
        <dbReference type="Proteomes" id="UP001320119"/>
    </source>
</evidence>
<feature type="domain" description="JmjC" evidence="1">
    <location>
        <begin position="126"/>
        <end position="278"/>
    </location>
</feature>
<reference evidence="2 3" key="1">
    <citation type="journal article" date="2022" name="IScience">
        <title>An ultrasensitive nanofiber-based assay for enzymatic hydrolysis and deep-sea microbial degradation of cellulose.</title>
        <authorList>
            <person name="Tsudome M."/>
            <person name="Tachioka M."/>
            <person name="Miyazaki M."/>
            <person name="Uchimura K."/>
            <person name="Tsuda M."/>
            <person name="Takaki Y."/>
            <person name="Deguchi S."/>
        </authorList>
    </citation>
    <scope>NUCLEOTIDE SEQUENCE [LARGE SCALE GENOMIC DNA]</scope>
    <source>
        <strain evidence="2 3">GE09</strain>
    </source>
</reference>
<dbReference type="InterPro" id="IPR014710">
    <property type="entry name" value="RmlC-like_jellyroll"/>
</dbReference>
<keyword evidence="3" id="KW-1185">Reference proteome</keyword>
<dbReference type="SMART" id="SM00558">
    <property type="entry name" value="JmjC"/>
    <property type="match status" value="1"/>
</dbReference>
<proteinExistence type="predicted"/>
<dbReference type="Pfam" id="PF13621">
    <property type="entry name" value="Cupin_8"/>
    <property type="match status" value="1"/>
</dbReference>
<dbReference type="Gene3D" id="2.60.120.10">
    <property type="entry name" value="Jelly Rolls"/>
    <property type="match status" value="1"/>
</dbReference>
<dbReference type="PANTHER" id="PTHR12461:SF105">
    <property type="entry name" value="HYPOXIA-INDUCIBLE FACTOR 1-ALPHA INHIBITOR"/>
    <property type="match status" value="1"/>
</dbReference>
<dbReference type="Proteomes" id="UP001320119">
    <property type="component" value="Chromosome"/>
</dbReference>
<dbReference type="EMBL" id="AP023086">
    <property type="protein sequence ID" value="BCD99903.1"/>
    <property type="molecule type" value="Genomic_DNA"/>
</dbReference>
<protein>
    <recommendedName>
        <fullName evidence="1">JmjC domain-containing protein</fullName>
    </recommendedName>
</protein>
<dbReference type="AlphaFoldDB" id="A0AAN2BM84"/>
<dbReference type="KEGG" id="marq:MARGE09_P4105"/>